<protein>
    <submittedName>
        <fullName evidence="3">Uncharacterized protein</fullName>
    </submittedName>
</protein>
<dbReference type="EMBL" id="DRXH01000109">
    <property type="protein sequence ID" value="HHM44283.1"/>
    <property type="molecule type" value="Genomic_DNA"/>
</dbReference>
<dbReference type="SUPFAM" id="SSF57997">
    <property type="entry name" value="Tropomyosin"/>
    <property type="match status" value="1"/>
</dbReference>
<comment type="caution">
    <text evidence="3">The sequence shown here is derived from an EMBL/GenBank/DDBJ whole genome shotgun (WGS) entry which is preliminary data.</text>
</comment>
<keyword evidence="2" id="KW-1133">Transmembrane helix</keyword>
<gene>
    <name evidence="3" type="ORF">ENM31_03170</name>
</gene>
<dbReference type="AlphaFoldDB" id="A0A7J3VTZ8"/>
<evidence type="ECO:0000256" key="1">
    <source>
        <dbReference type="SAM" id="Coils"/>
    </source>
</evidence>
<reference evidence="3" key="1">
    <citation type="journal article" date="2020" name="mSystems">
        <title>Genome- and Community-Level Interaction Insights into Carbon Utilization and Element Cycling Functions of Hydrothermarchaeota in Hydrothermal Sediment.</title>
        <authorList>
            <person name="Zhou Z."/>
            <person name="Liu Y."/>
            <person name="Xu W."/>
            <person name="Pan J."/>
            <person name="Luo Z.H."/>
            <person name="Li M."/>
        </authorList>
    </citation>
    <scope>NUCLEOTIDE SEQUENCE [LARGE SCALE GENOMIC DNA]</scope>
    <source>
        <strain evidence="3">SpSt-1074</strain>
    </source>
</reference>
<proteinExistence type="predicted"/>
<evidence type="ECO:0000256" key="2">
    <source>
        <dbReference type="SAM" id="Phobius"/>
    </source>
</evidence>
<feature type="transmembrane region" description="Helical" evidence="2">
    <location>
        <begin position="330"/>
        <end position="350"/>
    </location>
</feature>
<keyword evidence="1" id="KW-0175">Coiled coil</keyword>
<organism evidence="3">
    <name type="scientific">Caldiarchaeum subterraneum</name>
    <dbReference type="NCBI Taxonomy" id="311458"/>
    <lineage>
        <taxon>Archaea</taxon>
        <taxon>Nitrososphaerota</taxon>
        <taxon>Candidatus Caldarchaeales</taxon>
        <taxon>Candidatus Caldarchaeaceae</taxon>
        <taxon>Candidatus Caldarchaeum</taxon>
    </lineage>
</organism>
<dbReference type="Gene3D" id="1.10.287.1490">
    <property type="match status" value="1"/>
</dbReference>
<feature type="coiled-coil region" evidence="1">
    <location>
        <begin position="149"/>
        <end position="267"/>
    </location>
</feature>
<evidence type="ECO:0000313" key="3">
    <source>
        <dbReference type="EMBL" id="HHM44283.1"/>
    </source>
</evidence>
<keyword evidence="2" id="KW-0812">Transmembrane</keyword>
<accession>A0A7J3VTZ8</accession>
<sequence length="376" mass="42086">MKRTRAALVLAALLLIPSTVGADGYSSIVDNGRIKISLSYPAEVKIGSCFPLVLQTTFLGSVSVQRLRLTVVYVSEAGSTTLLNDVIISSLTSFSPGNVVSKTYSVCVPSAVRRDPLVSAVVFVNYSRGMVFEPLTHEWMLAVVRDRTYPELLNELANAERSLSSLRRAVEELQSQVSSLRSRLEDLLRENVRLSTSLEEARREYGRLEDRYEALSIDYKALNERYVNVLGDLRALQTLYESLLKENTGLNENYRSLLSDYRNLTREFTALQASFTQLQVLYNSLSDRHDGARQQIGYLQSELEAARASLRDIQLQYAVLTGENSLHRNLAYAQAFVLVVVATGMASVFVSRRIRKNRPHFQALPPPPPPPPEKTP</sequence>
<keyword evidence="2" id="KW-0472">Membrane</keyword>
<name>A0A7J3VTZ8_CALS0</name>